<dbReference type="GO" id="GO:0019886">
    <property type="term" value="P:antigen processing and presentation of exogenous peptide antigen via MHC class II"/>
    <property type="evidence" value="ECO:0007669"/>
    <property type="project" value="Ensembl"/>
</dbReference>
<dbReference type="OMA" id="TYCVAYN"/>
<reference evidence="12" key="2">
    <citation type="submission" date="2025-08" db="UniProtKB">
        <authorList>
            <consortium name="Ensembl"/>
        </authorList>
    </citation>
    <scope>IDENTIFICATION</scope>
</reference>
<dbReference type="GO" id="GO:0002503">
    <property type="term" value="P:peptide antigen assembly with MHC class II protein complex"/>
    <property type="evidence" value="ECO:0007669"/>
    <property type="project" value="Ensembl"/>
</dbReference>
<evidence type="ECO:0000256" key="9">
    <source>
        <dbReference type="SAM" id="Phobius"/>
    </source>
</evidence>
<keyword evidence="8" id="KW-0491">MHC II</keyword>
<evidence type="ECO:0000256" key="2">
    <source>
        <dbReference type="ARBA" id="ARBA00022692"/>
    </source>
</evidence>
<dbReference type="GO" id="GO:0023026">
    <property type="term" value="F:MHC class II protein complex binding"/>
    <property type="evidence" value="ECO:0007669"/>
    <property type="project" value="Ensembl"/>
</dbReference>
<feature type="domain" description="Ig-like" evidence="11">
    <location>
        <begin position="118"/>
        <end position="207"/>
    </location>
</feature>
<dbReference type="GeneTree" id="ENSGT00940000160381"/>
<dbReference type="InterPro" id="IPR014745">
    <property type="entry name" value="MHC_II_a/b_N"/>
</dbReference>
<dbReference type="InterPro" id="IPR003597">
    <property type="entry name" value="Ig_C1-set"/>
</dbReference>
<dbReference type="CDD" id="cd21002">
    <property type="entry name" value="IgC1_MHC_II_beta_HLA-DM"/>
    <property type="match status" value="1"/>
</dbReference>
<keyword evidence="4 9" id="KW-1133">Transmembrane helix</keyword>
<dbReference type="Pfam" id="PF07654">
    <property type="entry name" value="C1-set"/>
    <property type="match status" value="1"/>
</dbReference>
<evidence type="ECO:0000256" key="4">
    <source>
        <dbReference type="ARBA" id="ARBA00022989"/>
    </source>
</evidence>
<dbReference type="PROSITE" id="PS50835">
    <property type="entry name" value="IG_LIKE"/>
    <property type="match status" value="1"/>
</dbReference>
<dbReference type="SUPFAM" id="SSF48726">
    <property type="entry name" value="Immunoglobulin"/>
    <property type="match status" value="1"/>
</dbReference>
<comment type="subcellular location">
    <subcellularLocation>
        <location evidence="1">Membrane</location>
        <topology evidence="1">Single-pass type I membrane protein</topology>
    </subcellularLocation>
</comment>
<evidence type="ECO:0000259" key="11">
    <source>
        <dbReference type="PROSITE" id="PS50835"/>
    </source>
</evidence>
<evidence type="ECO:0000256" key="5">
    <source>
        <dbReference type="ARBA" id="ARBA00023130"/>
    </source>
</evidence>
<evidence type="ECO:0000256" key="7">
    <source>
        <dbReference type="ARBA" id="ARBA00023180"/>
    </source>
</evidence>
<keyword evidence="6 9" id="KW-0472">Membrane</keyword>
<dbReference type="SMART" id="SM00407">
    <property type="entry name" value="IGc1"/>
    <property type="match status" value="1"/>
</dbReference>
<dbReference type="GO" id="GO:0042102">
    <property type="term" value="P:positive regulation of T cell proliferation"/>
    <property type="evidence" value="ECO:0007669"/>
    <property type="project" value="Ensembl"/>
</dbReference>
<evidence type="ECO:0000313" key="13">
    <source>
        <dbReference type="Proteomes" id="UP000472272"/>
    </source>
</evidence>
<dbReference type="PANTHER" id="PTHR19944:SF65">
    <property type="entry name" value="HLA CLASS II HISTOCOMPATIBILITY ANTIGEN, DM BETA CHAIN"/>
    <property type="match status" value="1"/>
</dbReference>
<feature type="signal peptide" evidence="10">
    <location>
        <begin position="1"/>
        <end position="22"/>
    </location>
</feature>
<organism evidence="12 13">
    <name type="scientific">Podarcis muralis</name>
    <name type="common">Wall lizard</name>
    <name type="synonym">Lacerta muralis</name>
    <dbReference type="NCBI Taxonomy" id="64176"/>
    <lineage>
        <taxon>Eukaryota</taxon>
        <taxon>Metazoa</taxon>
        <taxon>Chordata</taxon>
        <taxon>Craniata</taxon>
        <taxon>Vertebrata</taxon>
        <taxon>Euteleostomi</taxon>
        <taxon>Lepidosauria</taxon>
        <taxon>Squamata</taxon>
        <taxon>Bifurcata</taxon>
        <taxon>Unidentata</taxon>
        <taxon>Episquamata</taxon>
        <taxon>Laterata</taxon>
        <taxon>Lacertibaenia</taxon>
        <taxon>Lacertidae</taxon>
        <taxon>Podarcis</taxon>
    </lineage>
</organism>
<keyword evidence="13" id="KW-1185">Reference proteome</keyword>
<reference evidence="12" key="3">
    <citation type="submission" date="2025-09" db="UniProtKB">
        <authorList>
            <consortium name="Ensembl"/>
        </authorList>
    </citation>
    <scope>IDENTIFICATION</scope>
</reference>
<dbReference type="PANTHER" id="PTHR19944">
    <property type="entry name" value="MHC CLASS II-RELATED"/>
    <property type="match status" value="1"/>
</dbReference>
<dbReference type="InterPro" id="IPR050160">
    <property type="entry name" value="MHC/Immunoglobulin"/>
</dbReference>
<keyword evidence="2 9" id="KW-0812">Transmembrane</keyword>
<keyword evidence="10" id="KW-0732">Signal</keyword>
<evidence type="ECO:0000313" key="12">
    <source>
        <dbReference type="Ensembl" id="ENSPMRP00000001520.1"/>
    </source>
</evidence>
<dbReference type="Gene3D" id="2.60.40.10">
    <property type="entry name" value="Immunoglobulins"/>
    <property type="match status" value="1"/>
</dbReference>
<dbReference type="InterPro" id="IPR036179">
    <property type="entry name" value="Ig-like_dom_sf"/>
</dbReference>
<gene>
    <name evidence="12" type="primary">HLA-DMB</name>
</gene>
<dbReference type="InterPro" id="IPR011162">
    <property type="entry name" value="MHC_I/II-like_Ag-recog"/>
</dbReference>
<dbReference type="PROSITE" id="PS00290">
    <property type="entry name" value="IG_MHC"/>
    <property type="match status" value="1"/>
</dbReference>
<accession>A0A670HQL8</accession>
<dbReference type="InterPro" id="IPR013783">
    <property type="entry name" value="Ig-like_fold"/>
</dbReference>
<evidence type="ECO:0000256" key="3">
    <source>
        <dbReference type="ARBA" id="ARBA00022859"/>
    </source>
</evidence>
<dbReference type="GO" id="GO:2001190">
    <property type="term" value="P:positive regulation of T cell activation via T cell receptor contact with antigen bound to MHC molecule on antigen presenting cell"/>
    <property type="evidence" value="ECO:0007669"/>
    <property type="project" value="Ensembl"/>
</dbReference>
<evidence type="ECO:0000256" key="10">
    <source>
        <dbReference type="SAM" id="SignalP"/>
    </source>
</evidence>
<dbReference type="GO" id="GO:0042613">
    <property type="term" value="C:MHC class II protein complex"/>
    <property type="evidence" value="ECO:0007669"/>
    <property type="project" value="UniProtKB-KW"/>
</dbReference>
<feature type="chain" id="PRO_5025433476" evidence="10">
    <location>
        <begin position="23"/>
        <end position="263"/>
    </location>
</feature>
<keyword evidence="7" id="KW-0325">Glycoprotein</keyword>
<reference evidence="12 13" key="1">
    <citation type="journal article" date="2019" name="Proc. Natl. Acad. Sci. U.S.A.">
        <title>Regulatory changes in pterin and carotenoid genes underlie balanced color polymorphisms in the wall lizard.</title>
        <authorList>
            <person name="Andrade P."/>
            <person name="Pinho C."/>
            <person name="Perez I de Lanuza G."/>
            <person name="Afonso S."/>
            <person name="Brejcha J."/>
            <person name="Rubin C.J."/>
            <person name="Wallerman O."/>
            <person name="Pereira P."/>
            <person name="Sabatino S.J."/>
            <person name="Bellati A."/>
            <person name="Pellitteri-Rosa D."/>
            <person name="Bosakova Z."/>
            <person name="Bunikis I."/>
            <person name="Carretero M.A."/>
            <person name="Feiner N."/>
            <person name="Marsik P."/>
            <person name="Pauperio F."/>
            <person name="Salvi D."/>
            <person name="Soler L."/>
            <person name="While G.M."/>
            <person name="Uller T."/>
            <person name="Font E."/>
            <person name="Andersson L."/>
            <person name="Carneiro M."/>
        </authorList>
    </citation>
    <scope>NUCLEOTIDE SEQUENCE</scope>
</reference>
<keyword evidence="3" id="KW-0391">Immunity</keyword>
<name>A0A670HQL8_PODMU</name>
<dbReference type="InterPro" id="IPR003006">
    <property type="entry name" value="Ig/MHC_CS"/>
</dbReference>
<keyword evidence="5" id="KW-1064">Adaptive immunity</keyword>
<sequence>MRPLGAALAGLCLALSYLPTGAFVVHLQEDCFLSDGGRALWLNWTVAFNKIPFICFEGSSGSFLPCGLGAYSPWDQLTAYFADHLNDVLGAQMKGEAQRCQGQVHSLWGPSALRKTPPKVRVFPVIPQNTPESIMLACVVWGFYPQDVTVTWLWNGAPLKNGTGPPAVPSSNGDWTYQTLLTLPVDPRQGGTYTCQVTHVSLNETLTKDWAPGLALDLRWKVGVSAAMLGVGILLLAVGTVLWKRRFPEGYAPIDGSTYPNGR</sequence>
<evidence type="ECO:0000256" key="1">
    <source>
        <dbReference type="ARBA" id="ARBA00004479"/>
    </source>
</evidence>
<dbReference type="Proteomes" id="UP000472272">
    <property type="component" value="Chromosome 2"/>
</dbReference>
<dbReference type="OrthoDB" id="10043043at2759"/>
<dbReference type="GO" id="GO:0031902">
    <property type="term" value="C:late endosome membrane"/>
    <property type="evidence" value="ECO:0007669"/>
    <property type="project" value="Ensembl"/>
</dbReference>
<proteinExistence type="predicted"/>
<protein>
    <submittedName>
        <fullName evidence="12">Major histocompatibility complex, class II, DM beta</fullName>
    </submittedName>
</protein>
<dbReference type="Gene3D" id="3.10.320.10">
    <property type="entry name" value="Class II Histocompatibility Antigen, M Beta Chain, Chain B, domain 1"/>
    <property type="match status" value="1"/>
</dbReference>
<dbReference type="GO" id="GO:0002250">
    <property type="term" value="P:adaptive immune response"/>
    <property type="evidence" value="ECO:0007669"/>
    <property type="project" value="UniProtKB-KW"/>
</dbReference>
<dbReference type="AlphaFoldDB" id="A0A670HQL8"/>
<dbReference type="SUPFAM" id="SSF54452">
    <property type="entry name" value="MHC antigen-recognition domain"/>
    <property type="match status" value="1"/>
</dbReference>
<dbReference type="InterPro" id="IPR007110">
    <property type="entry name" value="Ig-like_dom"/>
</dbReference>
<dbReference type="GO" id="GO:0005765">
    <property type="term" value="C:lysosomal membrane"/>
    <property type="evidence" value="ECO:0007669"/>
    <property type="project" value="Ensembl"/>
</dbReference>
<evidence type="ECO:0000256" key="8">
    <source>
        <dbReference type="ARBA" id="ARBA00023182"/>
    </source>
</evidence>
<feature type="transmembrane region" description="Helical" evidence="9">
    <location>
        <begin position="222"/>
        <end position="243"/>
    </location>
</feature>
<dbReference type="Ensembl" id="ENSPMRT00000001620.1">
    <property type="protein sequence ID" value="ENSPMRP00000001520.1"/>
    <property type="gene ID" value="ENSPMRG00000001134.1"/>
</dbReference>
<evidence type="ECO:0000256" key="6">
    <source>
        <dbReference type="ARBA" id="ARBA00023136"/>
    </source>
</evidence>